<gene>
    <name evidence="2" type="ORF">BJ554DRAFT_5557</name>
</gene>
<reference evidence="2 3" key="1">
    <citation type="journal article" name="Sci. Rep.">
        <title>Genome-scale phylogenetic analyses confirm Olpidium as the closest living zoosporic fungus to the non-flagellated, terrestrial fungi.</title>
        <authorList>
            <person name="Chang Y."/>
            <person name="Rochon D."/>
            <person name="Sekimoto S."/>
            <person name="Wang Y."/>
            <person name="Chovatia M."/>
            <person name="Sandor L."/>
            <person name="Salamov A."/>
            <person name="Grigoriev I.V."/>
            <person name="Stajich J.E."/>
            <person name="Spatafora J.W."/>
        </authorList>
    </citation>
    <scope>NUCLEOTIDE SEQUENCE [LARGE SCALE GENOMIC DNA]</scope>
    <source>
        <strain evidence="2">S191</strain>
    </source>
</reference>
<sequence>MANPAAPAPEPAVIDKPFHVQLDPETGEFVSLDVLVALPGYEDPACTVRRQVQVSFTAQASPTAQAILDAAADSEGLSVEGRKLFALWVTNGVLDGEPDFHWRGPARQICKSDREAPWRTSSRGGSDGSAKANAARDPTRSPGHKGAGEESRRGGLFAIPVRRGPSRTNRFRFRRADNGKTRRELICRIFAAGEEQSSYRRIPLHTGGCGNSVRVLPAGMLRRLRASKISTRPSPV</sequence>
<name>A0A8H7ZZC8_9FUNG</name>
<organism evidence="2 3">
    <name type="scientific">Olpidium bornovanus</name>
    <dbReference type="NCBI Taxonomy" id="278681"/>
    <lineage>
        <taxon>Eukaryota</taxon>
        <taxon>Fungi</taxon>
        <taxon>Fungi incertae sedis</taxon>
        <taxon>Olpidiomycota</taxon>
        <taxon>Olpidiomycotina</taxon>
        <taxon>Olpidiomycetes</taxon>
        <taxon>Olpidiales</taxon>
        <taxon>Olpidiaceae</taxon>
        <taxon>Olpidium</taxon>
    </lineage>
</organism>
<evidence type="ECO:0000313" key="2">
    <source>
        <dbReference type="EMBL" id="KAG5462147.1"/>
    </source>
</evidence>
<evidence type="ECO:0000313" key="3">
    <source>
        <dbReference type="Proteomes" id="UP000673691"/>
    </source>
</evidence>
<accession>A0A8H7ZZC8</accession>
<dbReference type="Proteomes" id="UP000673691">
    <property type="component" value="Unassembled WGS sequence"/>
</dbReference>
<protein>
    <submittedName>
        <fullName evidence="2">Uncharacterized protein</fullName>
    </submittedName>
</protein>
<dbReference type="AlphaFoldDB" id="A0A8H7ZZC8"/>
<keyword evidence="3" id="KW-1185">Reference proteome</keyword>
<comment type="caution">
    <text evidence="2">The sequence shown here is derived from an EMBL/GenBank/DDBJ whole genome shotgun (WGS) entry which is preliminary data.</text>
</comment>
<proteinExistence type="predicted"/>
<evidence type="ECO:0000256" key="1">
    <source>
        <dbReference type="SAM" id="MobiDB-lite"/>
    </source>
</evidence>
<feature type="region of interest" description="Disordered" evidence="1">
    <location>
        <begin position="111"/>
        <end position="162"/>
    </location>
</feature>
<dbReference type="EMBL" id="JAEFCI010002567">
    <property type="protein sequence ID" value="KAG5462147.1"/>
    <property type="molecule type" value="Genomic_DNA"/>
</dbReference>